<sequence>MVELLQLGRKMALQRTVRGAEGSSEFPPPVEGQCNSSCRIRAPNIVRDFSHPLHEVCDLLPSDKQYHNIRSGTLSVFCAFTNSIEISQRSLLLFYPTPLILQTNSDHFGFIFVYKCVLGKDLKTTNCFYN</sequence>
<comment type="caution">
    <text evidence="1">The sequence shown here is derived from an EMBL/GenBank/DDBJ whole genome shotgun (WGS) entry which is preliminary data.</text>
</comment>
<evidence type="ECO:0000313" key="2">
    <source>
        <dbReference type="Proteomes" id="UP001434883"/>
    </source>
</evidence>
<accession>A0ABV0RRH2</accession>
<proteinExistence type="predicted"/>
<gene>
    <name evidence="1" type="ORF">XENOCAPTIV_017184</name>
</gene>
<name>A0ABV0RRH2_9TELE</name>
<reference evidence="1 2" key="1">
    <citation type="submission" date="2021-06" db="EMBL/GenBank/DDBJ databases">
        <authorList>
            <person name="Palmer J.M."/>
        </authorList>
    </citation>
    <scope>NUCLEOTIDE SEQUENCE [LARGE SCALE GENOMIC DNA]</scope>
    <source>
        <strain evidence="1 2">XC_2019</strain>
        <tissue evidence="1">Muscle</tissue>
    </source>
</reference>
<dbReference type="EMBL" id="JAHRIN010053990">
    <property type="protein sequence ID" value="MEQ2210650.1"/>
    <property type="molecule type" value="Genomic_DNA"/>
</dbReference>
<protein>
    <submittedName>
        <fullName evidence="1">Uncharacterized protein</fullName>
    </submittedName>
</protein>
<dbReference type="Proteomes" id="UP001434883">
    <property type="component" value="Unassembled WGS sequence"/>
</dbReference>
<evidence type="ECO:0000313" key="1">
    <source>
        <dbReference type="EMBL" id="MEQ2210650.1"/>
    </source>
</evidence>
<keyword evidence="2" id="KW-1185">Reference proteome</keyword>
<organism evidence="1 2">
    <name type="scientific">Xenoophorus captivus</name>
    <dbReference type="NCBI Taxonomy" id="1517983"/>
    <lineage>
        <taxon>Eukaryota</taxon>
        <taxon>Metazoa</taxon>
        <taxon>Chordata</taxon>
        <taxon>Craniata</taxon>
        <taxon>Vertebrata</taxon>
        <taxon>Euteleostomi</taxon>
        <taxon>Actinopterygii</taxon>
        <taxon>Neopterygii</taxon>
        <taxon>Teleostei</taxon>
        <taxon>Neoteleostei</taxon>
        <taxon>Acanthomorphata</taxon>
        <taxon>Ovalentaria</taxon>
        <taxon>Atherinomorphae</taxon>
        <taxon>Cyprinodontiformes</taxon>
        <taxon>Goodeidae</taxon>
        <taxon>Xenoophorus</taxon>
    </lineage>
</organism>